<dbReference type="InterPro" id="IPR027843">
    <property type="entry name" value="DUF4440"/>
</dbReference>
<organism evidence="2 3">
    <name type="scientific">Caenorhabditis bovis</name>
    <dbReference type="NCBI Taxonomy" id="2654633"/>
    <lineage>
        <taxon>Eukaryota</taxon>
        <taxon>Metazoa</taxon>
        <taxon>Ecdysozoa</taxon>
        <taxon>Nematoda</taxon>
        <taxon>Chromadorea</taxon>
        <taxon>Rhabditida</taxon>
        <taxon>Rhabditina</taxon>
        <taxon>Rhabditomorpha</taxon>
        <taxon>Rhabditoidea</taxon>
        <taxon>Rhabditidae</taxon>
        <taxon>Peloderinae</taxon>
        <taxon>Caenorhabditis</taxon>
    </lineage>
</organism>
<comment type="caution">
    <text evidence="2">The sequence shown here is derived from an EMBL/GenBank/DDBJ whole genome shotgun (WGS) entry which is preliminary data.</text>
</comment>
<dbReference type="EMBL" id="CADEPM010000009">
    <property type="protein sequence ID" value="CAB3409707.1"/>
    <property type="molecule type" value="Genomic_DNA"/>
</dbReference>
<dbReference type="Proteomes" id="UP000494206">
    <property type="component" value="Unassembled WGS sequence"/>
</dbReference>
<keyword evidence="3" id="KW-1185">Reference proteome</keyword>
<protein>
    <recommendedName>
        <fullName evidence="1">DUF4440 domain-containing protein</fullName>
    </recommendedName>
</protein>
<sequence length="126" mass="14066">MSLSNEEAKNILAPIFAEYAAAVEGNDVKKVENFYDVNAVLVETNKSCTFGNKNITEHLTKINEILGKNSATLSNTHYEGTPKMILIESDFELTSEKAGVQTGHFLQIWRDSGDGFKVYHDEFSMN</sequence>
<accession>A0A8S1FAY0</accession>
<dbReference type="Pfam" id="PF14534">
    <property type="entry name" value="DUF4440"/>
    <property type="match status" value="1"/>
</dbReference>
<dbReference type="InterPro" id="IPR032710">
    <property type="entry name" value="NTF2-like_dom_sf"/>
</dbReference>
<evidence type="ECO:0000313" key="3">
    <source>
        <dbReference type="Proteomes" id="UP000494206"/>
    </source>
</evidence>
<dbReference type="PANTHER" id="PTHR31664:SF4">
    <property type="entry name" value="DUF4440 DOMAIN-CONTAINING PROTEIN"/>
    <property type="match status" value="1"/>
</dbReference>
<dbReference type="AlphaFoldDB" id="A0A8S1FAY0"/>
<reference evidence="2 3" key="1">
    <citation type="submission" date="2020-04" db="EMBL/GenBank/DDBJ databases">
        <authorList>
            <person name="Laetsch R D."/>
            <person name="Stevens L."/>
            <person name="Kumar S."/>
            <person name="Blaxter L. M."/>
        </authorList>
    </citation>
    <scope>NUCLEOTIDE SEQUENCE [LARGE SCALE GENOMIC DNA]</scope>
</reference>
<feature type="domain" description="DUF4440" evidence="1">
    <location>
        <begin position="14"/>
        <end position="117"/>
    </location>
</feature>
<dbReference type="Gene3D" id="3.10.450.50">
    <property type="match status" value="1"/>
</dbReference>
<proteinExistence type="predicted"/>
<dbReference type="OrthoDB" id="5793381at2759"/>
<dbReference type="SUPFAM" id="SSF54427">
    <property type="entry name" value="NTF2-like"/>
    <property type="match status" value="1"/>
</dbReference>
<evidence type="ECO:0000259" key="1">
    <source>
        <dbReference type="Pfam" id="PF14534"/>
    </source>
</evidence>
<dbReference type="PANTHER" id="PTHR31664">
    <property type="entry name" value="PROTEIN CBG16427"/>
    <property type="match status" value="1"/>
</dbReference>
<gene>
    <name evidence="2" type="ORF">CBOVIS_LOCUS11326</name>
</gene>
<evidence type="ECO:0000313" key="2">
    <source>
        <dbReference type="EMBL" id="CAB3409707.1"/>
    </source>
</evidence>
<name>A0A8S1FAY0_9PELO</name>